<dbReference type="InterPro" id="IPR012337">
    <property type="entry name" value="RNaseH-like_sf"/>
</dbReference>
<evidence type="ECO:0000259" key="7">
    <source>
        <dbReference type="PROSITE" id="PS50821"/>
    </source>
</evidence>
<evidence type="ECO:0000256" key="3">
    <source>
        <dbReference type="ARBA" id="ARBA00022490"/>
    </source>
</evidence>
<keyword evidence="9" id="KW-1185">Reference proteome</keyword>
<dbReference type="InterPro" id="IPR036397">
    <property type="entry name" value="RNaseH_sf"/>
</dbReference>
<proteinExistence type="inferred from homology"/>
<evidence type="ECO:0000256" key="4">
    <source>
        <dbReference type="ARBA" id="ARBA00022884"/>
    </source>
</evidence>
<evidence type="ECO:0000256" key="1">
    <source>
        <dbReference type="ARBA" id="ARBA00004496"/>
    </source>
</evidence>
<protein>
    <submittedName>
        <fullName evidence="10">Piwi domain-containing protein</fullName>
    </submittedName>
</protein>
<evidence type="ECO:0000313" key="10">
    <source>
        <dbReference type="WBParaSite" id="ACAC_0000732901-mRNA-1"/>
    </source>
</evidence>
<reference evidence="10" key="2">
    <citation type="submission" date="2017-02" db="UniProtKB">
        <authorList>
            <consortium name="WormBaseParasite"/>
        </authorList>
    </citation>
    <scope>IDENTIFICATION</scope>
</reference>
<dbReference type="Gene3D" id="3.30.420.10">
    <property type="entry name" value="Ribonuclease H-like superfamily/Ribonuclease H"/>
    <property type="match status" value="1"/>
</dbReference>
<comment type="subcellular location">
    <subcellularLocation>
        <location evidence="1">Cytoplasm</location>
    </subcellularLocation>
</comment>
<dbReference type="SUPFAM" id="SSF101690">
    <property type="entry name" value="PAZ domain"/>
    <property type="match status" value="1"/>
</dbReference>
<dbReference type="InterPro" id="IPR003100">
    <property type="entry name" value="PAZ_dom"/>
</dbReference>
<dbReference type="AlphaFoldDB" id="A0A0K0DAK6"/>
<feature type="domain" description="PAZ" evidence="7">
    <location>
        <begin position="285"/>
        <end position="398"/>
    </location>
</feature>
<name>A0A0K0DAK6_ANGCA</name>
<keyword evidence="3" id="KW-0963">Cytoplasm</keyword>
<reference evidence="9" key="1">
    <citation type="submission" date="2012-09" db="EMBL/GenBank/DDBJ databases">
        <authorList>
            <person name="Martin A.A."/>
        </authorList>
    </citation>
    <scope>NUCLEOTIDE SEQUENCE</scope>
</reference>
<dbReference type="Pfam" id="PF02170">
    <property type="entry name" value="PAZ"/>
    <property type="match status" value="1"/>
</dbReference>
<dbReference type="Proteomes" id="UP000035642">
    <property type="component" value="Unassembled WGS sequence"/>
</dbReference>
<keyword evidence="5" id="KW-0943">RNA-mediated gene silencing</keyword>
<dbReference type="PANTHER" id="PTHR22891">
    <property type="entry name" value="EUKARYOTIC TRANSLATION INITIATION FACTOR 2C"/>
    <property type="match status" value="1"/>
</dbReference>
<dbReference type="GO" id="GO:0005737">
    <property type="term" value="C:cytoplasm"/>
    <property type="evidence" value="ECO:0007669"/>
    <property type="project" value="UniProtKB-SubCell"/>
</dbReference>
<evidence type="ECO:0000256" key="2">
    <source>
        <dbReference type="ARBA" id="ARBA00022473"/>
    </source>
</evidence>
<keyword evidence="2" id="KW-0217">Developmental protein</keyword>
<dbReference type="InterPro" id="IPR036085">
    <property type="entry name" value="PAZ_dom_sf"/>
</dbReference>
<dbReference type="CDD" id="cd02845">
    <property type="entry name" value="PAZ_piwi_like"/>
    <property type="match status" value="1"/>
</dbReference>
<sequence length="843" mass="97580">MRLHRARCQRCPWKNRPQPEGPRKLRAGIHRTDRYSSFPGAAIGVSNSETLESKNYAIMSGRNGYNLAEEVDSRYARCEIWHFPTMEHSRNHVLSYEMGNPRANRRCQVTGIHGEPALFVANFLPLEQQPDQAVYEYRVEFDPPVESRTIRYQLLDQCHIQEDFGSAFVFNGTAVYVASSTELEGMYIARHPNTNEEINIRLHSLTRLSQNHPQAIICYSIVMKSCMDMIGLKRVGKSHHDDQEKIELKECHIELWPGFEIAIKQCENRLMLCIENRFRVIRTQSVWDIMSYEYERMRQNPKRFHVKMDEMLVGATVCTRYNNKMYRVTSINYEMSPASTFTLLDGSVTTLKEYFENNYNLTVTQLEQPVIICEWKTKQVDCLPCVVYLLPELCFPTGLTDAMRQNFRFMKEFSHHTVMSPEKRRRRTENLLRRIRNNDECRILLLKWGIELTERLVSFHSWELEPEKLIGIHPQGYFGKRADMGRVMHYNGCFRGMHLENWVVVFCNTAMAQDMACQFIEAVKDFGKSMRIAVNHPLLQTCNDTTTSSYHSAVVEAMERMPTLRGRQERGHNRNFISIVRKIVLQMNCKMGGAPWKMNIPVKNAIFIGCYHYCDPMLHGRTDACVSTTDQDYTKFYCQTRSHENSNEPGANLEALRQYFVNNDRTLPEKIFLYCDGVDEEQFSSIKEQGVSLVQQACREAITSSGLKPACHRMKLAIIIVTKNINVRIFKCGADYTFTNPSPGTVVNSTITRPEKNEFYLVPSHVGLGTAKPVCYTVIYDDTGLSPDDHHRLAFKLCHLYYNWQGTVRVPALCQYAFKLASMMSQSVHGEVNKELRGKLFFL</sequence>
<evidence type="ECO:0000259" key="8">
    <source>
        <dbReference type="PROSITE" id="PS50822"/>
    </source>
</evidence>
<dbReference type="SMART" id="SM00949">
    <property type="entry name" value="PAZ"/>
    <property type="match status" value="1"/>
</dbReference>
<feature type="domain" description="Piwi" evidence="8">
    <location>
        <begin position="668"/>
        <end position="829"/>
    </location>
</feature>
<dbReference type="Gene3D" id="2.170.260.10">
    <property type="entry name" value="paz domain"/>
    <property type="match status" value="1"/>
</dbReference>
<dbReference type="InterPro" id="IPR003165">
    <property type="entry name" value="Piwi"/>
</dbReference>
<dbReference type="SMART" id="SM00950">
    <property type="entry name" value="Piwi"/>
    <property type="match status" value="1"/>
</dbReference>
<keyword evidence="4" id="KW-0694">RNA-binding</keyword>
<evidence type="ECO:0000313" key="9">
    <source>
        <dbReference type="Proteomes" id="UP000035642"/>
    </source>
</evidence>
<dbReference type="Pfam" id="PF23278">
    <property type="entry name" value="Piwi_N"/>
    <property type="match status" value="1"/>
</dbReference>
<evidence type="ECO:0000256" key="6">
    <source>
        <dbReference type="ARBA" id="ARBA00038291"/>
    </source>
</evidence>
<dbReference type="PROSITE" id="PS50822">
    <property type="entry name" value="PIWI"/>
    <property type="match status" value="1"/>
</dbReference>
<accession>A0A0K0DAK6</accession>
<comment type="similarity">
    <text evidence="6">Belongs to the argonaute family. Piwi subfamily.</text>
</comment>
<organism evidence="9 10">
    <name type="scientific">Angiostrongylus cantonensis</name>
    <name type="common">Rat lungworm</name>
    <dbReference type="NCBI Taxonomy" id="6313"/>
    <lineage>
        <taxon>Eukaryota</taxon>
        <taxon>Metazoa</taxon>
        <taxon>Ecdysozoa</taxon>
        <taxon>Nematoda</taxon>
        <taxon>Chromadorea</taxon>
        <taxon>Rhabditida</taxon>
        <taxon>Rhabditina</taxon>
        <taxon>Rhabditomorpha</taxon>
        <taxon>Strongyloidea</taxon>
        <taxon>Metastrongylidae</taxon>
        <taxon>Angiostrongylus</taxon>
    </lineage>
</organism>
<dbReference type="GO" id="GO:0003723">
    <property type="term" value="F:RNA binding"/>
    <property type="evidence" value="ECO:0007669"/>
    <property type="project" value="UniProtKB-KW"/>
</dbReference>
<dbReference type="WBParaSite" id="ACAC_0000732901-mRNA-1">
    <property type="protein sequence ID" value="ACAC_0000732901-mRNA-1"/>
    <property type="gene ID" value="ACAC_0000732901"/>
</dbReference>
<dbReference type="Pfam" id="PF02171">
    <property type="entry name" value="Piwi"/>
    <property type="match status" value="1"/>
</dbReference>
<dbReference type="FunFam" id="2.170.260.10:FF:000003">
    <property type="entry name" value="Piwi-like RNA-mediated gene silencing 2"/>
    <property type="match status" value="1"/>
</dbReference>
<dbReference type="Gene3D" id="3.40.50.2300">
    <property type="match status" value="1"/>
</dbReference>
<dbReference type="GO" id="GO:0034587">
    <property type="term" value="P:piRNA processing"/>
    <property type="evidence" value="ECO:0007669"/>
    <property type="project" value="UniProtKB-ARBA"/>
</dbReference>
<evidence type="ECO:0000256" key="5">
    <source>
        <dbReference type="ARBA" id="ARBA00023158"/>
    </source>
</evidence>
<dbReference type="PROSITE" id="PS50821">
    <property type="entry name" value="PAZ"/>
    <property type="match status" value="1"/>
</dbReference>
<dbReference type="SUPFAM" id="SSF53098">
    <property type="entry name" value="Ribonuclease H-like"/>
    <property type="match status" value="1"/>
</dbReference>
<dbReference type="STRING" id="6313.A0A0K0DAK6"/>